<dbReference type="Gene3D" id="3.30.457.10">
    <property type="entry name" value="Copper amine oxidase-like, N-terminal domain"/>
    <property type="match status" value="1"/>
</dbReference>
<gene>
    <name evidence="3" type="ORF">H8B09_19250</name>
</gene>
<dbReference type="Pfam" id="PF07833">
    <property type="entry name" value="Cu_amine_oxidN1"/>
    <property type="match status" value="1"/>
</dbReference>
<proteinExistence type="predicted"/>
<evidence type="ECO:0000313" key="4">
    <source>
        <dbReference type="Proteomes" id="UP000609346"/>
    </source>
</evidence>
<organism evidence="3 4">
    <name type="scientific">Paenibacillus terricola</name>
    <dbReference type="NCBI Taxonomy" id="2763503"/>
    <lineage>
        <taxon>Bacteria</taxon>
        <taxon>Bacillati</taxon>
        <taxon>Bacillota</taxon>
        <taxon>Bacilli</taxon>
        <taxon>Bacillales</taxon>
        <taxon>Paenibacillaceae</taxon>
        <taxon>Paenibacillus</taxon>
    </lineage>
</organism>
<feature type="signal peptide" evidence="1">
    <location>
        <begin position="1"/>
        <end position="32"/>
    </location>
</feature>
<feature type="domain" description="Copper amine oxidase-like N-terminal" evidence="2">
    <location>
        <begin position="49"/>
        <end position="155"/>
    </location>
</feature>
<reference evidence="3 4" key="1">
    <citation type="submission" date="2020-09" db="EMBL/GenBank/DDBJ databases">
        <title>Paenibacillus sp. strain PR3 16S rRNA gene Genome sequencing and assembly.</title>
        <authorList>
            <person name="Kim J."/>
        </authorList>
    </citation>
    <scope>NUCLEOTIDE SEQUENCE [LARGE SCALE GENOMIC DNA]</scope>
    <source>
        <strain evidence="3 4">PR3</strain>
    </source>
</reference>
<feature type="chain" id="PRO_5047406144" evidence="1">
    <location>
        <begin position="33"/>
        <end position="391"/>
    </location>
</feature>
<keyword evidence="4" id="KW-1185">Reference proteome</keyword>
<dbReference type="InterPro" id="IPR012854">
    <property type="entry name" value="Cu_amine_oxidase-like_N"/>
</dbReference>
<accession>A0ABR8N071</accession>
<dbReference type="SUPFAM" id="SSF55383">
    <property type="entry name" value="Copper amine oxidase, domain N"/>
    <property type="match status" value="1"/>
</dbReference>
<keyword evidence="1" id="KW-0732">Signal</keyword>
<dbReference type="Proteomes" id="UP000609346">
    <property type="component" value="Unassembled WGS sequence"/>
</dbReference>
<dbReference type="RefSeq" id="WP_224753787.1">
    <property type="nucleotide sequence ID" value="NZ_JACXZA010000005.1"/>
</dbReference>
<dbReference type="EMBL" id="JACXZA010000005">
    <property type="protein sequence ID" value="MBD3920911.1"/>
    <property type="molecule type" value="Genomic_DNA"/>
</dbReference>
<name>A0ABR8N071_9BACL</name>
<protein>
    <submittedName>
        <fullName evidence="3">Copper amine oxidase N-terminal domain-containing protein</fullName>
    </submittedName>
</protein>
<dbReference type="InterPro" id="IPR036582">
    <property type="entry name" value="Mao_N_sf"/>
</dbReference>
<evidence type="ECO:0000259" key="2">
    <source>
        <dbReference type="Pfam" id="PF07833"/>
    </source>
</evidence>
<evidence type="ECO:0000256" key="1">
    <source>
        <dbReference type="SAM" id="SignalP"/>
    </source>
</evidence>
<sequence length="391" mass="44319">MKPAMIRKPILAITAVIALLSASLPAAQQVHAATSTQQQQQLWIQQVKFNGNERGLSYPLIVEPGRVWIGMDDAASLLIEYRREYNAKKGTITFTNPWRYIEMKLGSKTATVNGTKVALAAAPAKRDGTVYLPAQLLSQLMKAQVTWTARTSTLSVQYKTRALATSWIDYYWVDKENGDIYKAAAGQRAVRIDRTTADVSHAQYLELEPLGDSNKLLIKALDRYAEPTYITKLIINGDKLVHQAAVHYSNWLWLEGLERYNDQLVMINGSTVEFVTTAGQVSAKYNLADYGVKDEFVVEDYFNDVLFVRSYSKRTLLLIDLKEKKTYELYKLMLDANEQKIMNDAIAYNNGYPGDKLTVLGRRGDTFTFLHGQLMEPYEETQLTFTIPRKK</sequence>
<comment type="caution">
    <text evidence="3">The sequence shown here is derived from an EMBL/GenBank/DDBJ whole genome shotgun (WGS) entry which is preliminary data.</text>
</comment>
<evidence type="ECO:0000313" key="3">
    <source>
        <dbReference type="EMBL" id="MBD3920911.1"/>
    </source>
</evidence>